<evidence type="ECO:0000256" key="2">
    <source>
        <dbReference type="ARBA" id="ARBA00010511"/>
    </source>
</evidence>
<evidence type="ECO:0000259" key="6">
    <source>
        <dbReference type="Pfam" id="PF08167"/>
    </source>
</evidence>
<keyword evidence="4" id="KW-0539">Nucleus</keyword>
<comment type="similarity">
    <text evidence="2">Belongs to the RIX1/PELP1 family.</text>
</comment>
<dbReference type="Pfam" id="PF08167">
    <property type="entry name" value="RIX1"/>
    <property type="match status" value="1"/>
</dbReference>
<dbReference type="PANTHER" id="PTHR34105">
    <property type="entry name" value="PROLINE-, GLUTAMIC ACID- AND LEUCINE-RICH PROTEIN 1"/>
    <property type="match status" value="1"/>
</dbReference>
<dbReference type="GO" id="GO:0006364">
    <property type="term" value="P:rRNA processing"/>
    <property type="evidence" value="ECO:0007669"/>
    <property type="project" value="TreeGrafter"/>
</dbReference>
<proteinExistence type="inferred from homology"/>
<evidence type="ECO:0000256" key="1">
    <source>
        <dbReference type="ARBA" id="ARBA00004123"/>
    </source>
</evidence>
<organism evidence="7 8">
    <name type="scientific">Phlebiopsis gigantea (strain 11061_1 CR5-6)</name>
    <name type="common">White-rot fungus</name>
    <name type="synonym">Peniophora gigantea</name>
    <dbReference type="NCBI Taxonomy" id="745531"/>
    <lineage>
        <taxon>Eukaryota</taxon>
        <taxon>Fungi</taxon>
        <taxon>Dikarya</taxon>
        <taxon>Basidiomycota</taxon>
        <taxon>Agaricomycotina</taxon>
        <taxon>Agaricomycetes</taxon>
        <taxon>Polyporales</taxon>
        <taxon>Phanerochaetaceae</taxon>
        <taxon>Phlebiopsis</taxon>
    </lineage>
</organism>
<dbReference type="PANTHER" id="PTHR34105:SF1">
    <property type="entry name" value="PROLINE-, GLUTAMIC ACID- AND LEUCINE-RICH PROTEIN 1"/>
    <property type="match status" value="1"/>
</dbReference>
<evidence type="ECO:0000256" key="5">
    <source>
        <dbReference type="SAM" id="MobiDB-lite"/>
    </source>
</evidence>
<dbReference type="OrthoDB" id="20900at2759"/>
<evidence type="ECO:0000256" key="4">
    <source>
        <dbReference type="ARBA" id="ARBA00023242"/>
    </source>
</evidence>
<feature type="region of interest" description="Disordered" evidence="5">
    <location>
        <begin position="694"/>
        <end position="720"/>
    </location>
</feature>
<dbReference type="EMBL" id="KN840452">
    <property type="protein sequence ID" value="KIP10671.1"/>
    <property type="molecule type" value="Genomic_DNA"/>
</dbReference>
<sequence length="769" mass="82847">METHPLKILLQLHVGSDANAALNLPYILSSINAEILRPSAHIVKWTTRVHSLLHSKDAAARWAGLCIALQTSIHSRQIMLESAQGWTTVVLPMCSKNEPQPTLKAVIRLLRFVFAEAVNFPEFQRHVATPNVPKFSLALIQLSEKNEDEELQVLILQTLAQLVPLYPTLHRALLSSLSNFALRYLNGSSPKPIPPRLLEAASGLYGILHYTGGKVGAANHWRKSVDDTLGFAWGAFQGLRTTFSVSGTSQHPPPMTEPSEDPILSVSLHLDRLRAAVTVLSDLLQASNPRAVALPVGSISRLCVALLATSGDDRVEGYIEPVVHSLESSIIPRIWALGCKLTEDLAKCAELHLTPHLSQLLFYVVRHLENDVSTGQRLAFLRVSSALLTHCHPLNDPTLPSRLARAVLPQLSRILALQSQASHEDSSNTDNTKSRRGKKKARAYEGDEVFKTREIICTCADDGKALLSALQVLRLLLQRSPLTTPVQSIVARTLLAIYISFPQIPSSLLSQDLSLHGRVFEAVQHICTGIGTGTGGTMSKSLGLVIGTSLQGSTSTDVLREIELMLHPRVPPLVRALPHVESLSLFRAEEGSEEKQTRLEAGLVTLEDIRETEAVPTPMSITPGSVPPTIARSQPFQIVQTPSSLYTLGDSATPSLATPHVVGPGTGPLAVSSVSFNASDPTGEVPTVIHTHVTKPPFPPPPPATSSLPAPPDPLPSSATIAPAVSVPQMSSIAVVEPRATSAAVQMNVEEDEDEPMPGIDLGSDSEED</sequence>
<feature type="region of interest" description="Disordered" evidence="5">
    <location>
        <begin position="743"/>
        <end position="769"/>
    </location>
</feature>
<keyword evidence="8" id="KW-1185">Reference proteome</keyword>
<dbReference type="GO" id="GO:0005634">
    <property type="term" value="C:nucleus"/>
    <property type="evidence" value="ECO:0007669"/>
    <property type="project" value="UniProtKB-SubCell"/>
</dbReference>
<reference evidence="7 8" key="1">
    <citation type="journal article" date="2014" name="PLoS Genet.">
        <title>Analysis of the Phlebiopsis gigantea genome, transcriptome and secretome provides insight into its pioneer colonization strategies of wood.</title>
        <authorList>
            <person name="Hori C."/>
            <person name="Ishida T."/>
            <person name="Igarashi K."/>
            <person name="Samejima M."/>
            <person name="Suzuki H."/>
            <person name="Master E."/>
            <person name="Ferreira P."/>
            <person name="Ruiz-Duenas F.J."/>
            <person name="Held B."/>
            <person name="Canessa P."/>
            <person name="Larrondo L.F."/>
            <person name="Schmoll M."/>
            <person name="Druzhinina I.S."/>
            <person name="Kubicek C.P."/>
            <person name="Gaskell J.A."/>
            <person name="Kersten P."/>
            <person name="St John F."/>
            <person name="Glasner J."/>
            <person name="Sabat G."/>
            <person name="Splinter BonDurant S."/>
            <person name="Syed K."/>
            <person name="Yadav J."/>
            <person name="Mgbeahuruike A.C."/>
            <person name="Kovalchuk A."/>
            <person name="Asiegbu F.O."/>
            <person name="Lackner G."/>
            <person name="Hoffmeister D."/>
            <person name="Rencoret J."/>
            <person name="Gutierrez A."/>
            <person name="Sun H."/>
            <person name="Lindquist E."/>
            <person name="Barry K."/>
            <person name="Riley R."/>
            <person name="Grigoriev I.V."/>
            <person name="Henrissat B."/>
            <person name="Kues U."/>
            <person name="Berka R.M."/>
            <person name="Martinez A.T."/>
            <person name="Covert S.F."/>
            <person name="Blanchette R.A."/>
            <person name="Cullen D."/>
        </authorList>
    </citation>
    <scope>NUCLEOTIDE SEQUENCE [LARGE SCALE GENOMIC DNA]</scope>
    <source>
        <strain evidence="7 8">11061_1 CR5-6</strain>
    </source>
</reference>
<gene>
    <name evidence="7" type="ORF">PHLGIDRAFT_125372</name>
</gene>
<accession>A0A0C3S4H5</accession>
<protein>
    <recommendedName>
        <fullName evidence="3">Pre-rRNA-processing protein RIX1</fullName>
    </recommendedName>
</protein>
<name>A0A0C3S4H5_PHLG1</name>
<evidence type="ECO:0000313" key="7">
    <source>
        <dbReference type="EMBL" id="KIP10671.1"/>
    </source>
</evidence>
<dbReference type="InterPro" id="IPR016024">
    <property type="entry name" value="ARM-type_fold"/>
</dbReference>
<dbReference type="STRING" id="745531.A0A0C3S4H5"/>
<feature type="domain" description="Pre-rRNA-processing protein RIX1 N-terminal" evidence="6">
    <location>
        <begin position="13"/>
        <end position="191"/>
    </location>
</feature>
<evidence type="ECO:0000256" key="3">
    <source>
        <dbReference type="ARBA" id="ARBA00021502"/>
    </source>
</evidence>
<comment type="subcellular location">
    <subcellularLocation>
        <location evidence="1">Nucleus</location>
    </subcellularLocation>
</comment>
<dbReference type="HOGENOM" id="CLU_019530_0_0_1"/>
<feature type="region of interest" description="Disordered" evidence="5">
    <location>
        <begin position="418"/>
        <end position="443"/>
    </location>
</feature>
<dbReference type="SUPFAM" id="SSF48371">
    <property type="entry name" value="ARM repeat"/>
    <property type="match status" value="1"/>
</dbReference>
<evidence type="ECO:0000313" key="8">
    <source>
        <dbReference type="Proteomes" id="UP000053257"/>
    </source>
</evidence>
<dbReference type="AlphaFoldDB" id="A0A0C3S4H5"/>
<dbReference type="InterPro" id="IPR012583">
    <property type="entry name" value="RIX1_N"/>
</dbReference>
<feature type="compositionally biased region" description="Pro residues" evidence="5">
    <location>
        <begin position="696"/>
        <end position="715"/>
    </location>
</feature>
<dbReference type="Proteomes" id="UP000053257">
    <property type="component" value="Unassembled WGS sequence"/>
</dbReference>